<dbReference type="InterPro" id="IPR000792">
    <property type="entry name" value="Tscrpt_reg_LuxR_C"/>
</dbReference>
<evidence type="ECO:0000256" key="1">
    <source>
        <dbReference type="ARBA" id="ARBA00023015"/>
    </source>
</evidence>
<dbReference type="RefSeq" id="WP_149727787.1">
    <property type="nucleotide sequence ID" value="NZ_VUJV01000003.1"/>
</dbReference>
<evidence type="ECO:0000256" key="3">
    <source>
        <dbReference type="ARBA" id="ARBA00023163"/>
    </source>
</evidence>
<keyword evidence="6" id="KW-1185">Reference proteome</keyword>
<dbReference type="SUPFAM" id="SSF46894">
    <property type="entry name" value="C-terminal effector domain of the bipartite response regulators"/>
    <property type="match status" value="1"/>
</dbReference>
<name>A0A5B1LCS5_9ACTN</name>
<dbReference type="GO" id="GO:0006355">
    <property type="term" value="P:regulation of DNA-templated transcription"/>
    <property type="evidence" value="ECO:0007669"/>
    <property type="project" value="InterPro"/>
</dbReference>
<evidence type="ECO:0000313" key="5">
    <source>
        <dbReference type="EMBL" id="KAA1418445.1"/>
    </source>
</evidence>
<keyword evidence="3" id="KW-0804">Transcription</keyword>
<dbReference type="CDD" id="cd06170">
    <property type="entry name" value="LuxR_C_like"/>
    <property type="match status" value="1"/>
</dbReference>
<keyword evidence="2" id="KW-0238">DNA-binding</keyword>
<dbReference type="PRINTS" id="PR00038">
    <property type="entry name" value="HTHLUXR"/>
</dbReference>
<dbReference type="AlphaFoldDB" id="A0A5B1LCS5"/>
<organism evidence="5 6">
    <name type="scientific">Nocardioides humilatus</name>
    <dbReference type="NCBI Taxonomy" id="2607660"/>
    <lineage>
        <taxon>Bacteria</taxon>
        <taxon>Bacillati</taxon>
        <taxon>Actinomycetota</taxon>
        <taxon>Actinomycetes</taxon>
        <taxon>Propionibacteriales</taxon>
        <taxon>Nocardioidaceae</taxon>
        <taxon>Nocardioides</taxon>
    </lineage>
</organism>
<dbReference type="GO" id="GO:0003677">
    <property type="term" value="F:DNA binding"/>
    <property type="evidence" value="ECO:0007669"/>
    <property type="project" value="UniProtKB-KW"/>
</dbReference>
<feature type="domain" description="HTH luxR-type" evidence="4">
    <location>
        <begin position="445"/>
        <end position="510"/>
    </location>
</feature>
<dbReference type="PANTHER" id="PTHR44688:SF16">
    <property type="entry name" value="DNA-BINDING TRANSCRIPTIONAL ACTIVATOR DEVR_DOSR"/>
    <property type="match status" value="1"/>
</dbReference>
<sequence length="513" mass="54087">MSGPRSHADRLSQALRARERRDFVAAYDGLTALRRTGELDSEGLYALGDAAWWLGLIRETIEICEECHERFVAEGQVDRAAMVALETGFHWMMRGEPEVGSGWLSRARRLLAGQPPSLGQGFLLWMDAQGLMGMGDAAGALAAARQLQQMATDLGEPFLGCAGLALEGLLAIHGGDPARGFELLDEAMLPVLAGRIGPGESGNLYCQMIAICTELGDVARARRWTEATERWCDLSTSAVMFAGICRVHRAQLLRIQGDLDAAERAAAQACTDLADLNVEAVAEAHYEIGESRRLRGDLLGAAEEYDAAAALGRVPQPGAALLLIAQGRTDDAAVAIRGALAEQGAPFPRARLLAAQVTIGCARGDVAAADAAAAELEQLAATYASPGFRAWAQTARGAVLLASGDPEAAVAPLRAAVAAARAMGAIYDEDIARSLLDRAIAPERAIALPGGLTGREWEILGAVAEGLSNREVAARLVISEKTVARHLANIFVKVGVASRTAAAAWAHQQRPVG</sequence>
<dbReference type="SMART" id="SM00421">
    <property type="entry name" value="HTH_LUXR"/>
    <property type="match status" value="1"/>
</dbReference>
<reference evidence="5 6" key="2">
    <citation type="submission" date="2019-09" db="EMBL/GenBank/DDBJ databases">
        <authorList>
            <person name="Jin C."/>
        </authorList>
    </citation>
    <scope>NUCLEOTIDE SEQUENCE [LARGE SCALE GENOMIC DNA]</scope>
    <source>
        <strain evidence="5 6">BN130099</strain>
    </source>
</reference>
<dbReference type="EMBL" id="VUJV01000003">
    <property type="protein sequence ID" value="KAA1418445.1"/>
    <property type="molecule type" value="Genomic_DNA"/>
</dbReference>
<dbReference type="Gene3D" id="1.10.10.10">
    <property type="entry name" value="Winged helix-like DNA-binding domain superfamily/Winged helix DNA-binding domain"/>
    <property type="match status" value="1"/>
</dbReference>
<evidence type="ECO:0000313" key="6">
    <source>
        <dbReference type="Proteomes" id="UP000325003"/>
    </source>
</evidence>
<dbReference type="SUPFAM" id="SSF48452">
    <property type="entry name" value="TPR-like"/>
    <property type="match status" value="1"/>
</dbReference>
<dbReference type="Proteomes" id="UP000325003">
    <property type="component" value="Unassembled WGS sequence"/>
</dbReference>
<comment type="caution">
    <text evidence="5">The sequence shown here is derived from an EMBL/GenBank/DDBJ whole genome shotgun (WGS) entry which is preliminary data.</text>
</comment>
<dbReference type="Gene3D" id="1.25.40.10">
    <property type="entry name" value="Tetratricopeptide repeat domain"/>
    <property type="match status" value="1"/>
</dbReference>
<gene>
    <name evidence="5" type="ORF">F0U44_07975</name>
</gene>
<proteinExistence type="predicted"/>
<keyword evidence="1" id="KW-0805">Transcription regulation</keyword>
<dbReference type="PANTHER" id="PTHR44688">
    <property type="entry name" value="DNA-BINDING TRANSCRIPTIONAL ACTIVATOR DEVR_DOSR"/>
    <property type="match status" value="1"/>
</dbReference>
<dbReference type="Pfam" id="PF00196">
    <property type="entry name" value="GerE"/>
    <property type="match status" value="1"/>
</dbReference>
<dbReference type="PROSITE" id="PS50043">
    <property type="entry name" value="HTH_LUXR_2"/>
    <property type="match status" value="1"/>
</dbReference>
<reference evidence="5 6" key="1">
    <citation type="submission" date="2019-09" db="EMBL/GenBank/DDBJ databases">
        <title>Nocardioides panacisoli sp. nov., isolated from the soil of a ginseng field.</title>
        <authorList>
            <person name="Cho C."/>
        </authorList>
    </citation>
    <scope>NUCLEOTIDE SEQUENCE [LARGE SCALE GENOMIC DNA]</scope>
    <source>
        <strain evidence="5 6">BN130099</strain>
    </source>
</reference>
<dbReference type="PROSITE" id="PS00622">
    <property type="entry name" value="HTH_LUXR_1"/>
    <property type="match status" value="1"/>
</dbReference>
<dbReference type="InterPro" id="IPR011990">
    <property type="entry name" value="TPR-like_helical_dom_sf"/>
</dbReference>
<protein>
    <submittedName>
        <fullName evidence="5">Response regulator transcription factor</fullName>
    </submittedName>
</protein>
<evidence type="ECO:0000259" key="4">
    <source>
        <dbReference type="PROSITE" id="PS50043"/>
    </source>
</evidence>
<accession>A0A5B1LCS5</accession>
<evidence type="ECO:0000256" key="2">
    <source>
        <dbReference type="ARBA" id="ARBA00023125"/>
    </source>
</evidence>
<dbReference type="InterPro" id="IPR036388">
    <property type="entry name" value="WH-like_DNA-bd_sf"/>
</dbReference>
<dbReference type="InterPro" id="IPR016032">
    <property type="entry name" value="Sig_transdc_resp-reg_C-effctor"/>
</dbReference>